<protein>
    <submittedName>
        <fullName evidence="2">Uncharacterized protein</fullName>
    </submittedName>
</protein>
<proteinExistence type="predicted"/>
<reference evidence="2" key="1">
    <citation type="journal article" date="2007" name="PLoS ONE">
        <title>The first genome sequence of an elite grapevine cultivar (Pinot noir Vitis vinifera L.): coping with a highly heterozygous genome.</title>
        <authorList>
            <person name="Velasco R."/>
            <person name="Zharkikh A."/>
            <person name="Troggio M."/>
            <person name="Cartwright D.A."/>
            <person name="Cestaro A."/>
            <person name="Pruss D."/>
            <person name="Pindo M."/>
            <person name="FitzGerald L.M."/>
            <person name="Vezzulli S."/>
            <person name="Reid J."/>
            <person name="Malacarne G."/>
            <person name="Iliev D."/>
            <person name="Coppola G."/>
            <person name="Wardell B."/>
            <person name="Micheletti D."/>
            <person name="Macalma T."/>
            <person name="Facci M."/>
            <person name="Mitchell J.T."/>
            <person name="Perazzolli M."/>
            <person name="Eldredge G."/>
            <person name="Gatto P."/>
            <person name="Oyzerski R."/>
            <person name="Moretto M."/>
            <person name="Gutin N."/>
            <person name="Stefanini M."/>
            <person name="Chen Y."/>
            <person name="Segala C."/>
            <person name="Davenport C."/>
            <person name="Dematte L."/>
            <person name="Mraz A."/>
            <person name="Battilana J."/>
            <person name="Stormo K."/>
            <person name="Costa F."/>
            <person name="Tao Q."/>
            <person name="Si-Ammour A."/>
            <person name="Harkins T."/>
            <person name="Lackey A."/>
            <person name="Perbost C."/>
            <person name="Taillon B."/>
            <person name="Stella A."/>
            <person name="Solovyev V."/>
            <person name="Fawcett J.A."/>
            <person name="Sterck L."/>
            <person name="Vandepoele K."/>
            <person name="Grando S.M."/>
            <person name="Toppo S."/>
            <person name="Moser C."/>
            <person name="Lanchbury J."/>
            <person name="Bogden R."/>
            <person name="Skolnick M."/>
            <person name="Sgaramella V."/>
            <person name="Bhatnagar S.K."/>
            <person name="Fontana P."/>
            <person name="Gutin A."/>
            <person name="Van de Peer Y."/>
            <person name="Salamini F."/>
            <person name="Viola R."/>
        </authorList>
    </citation>
    <scope>NUCLEOTIDE SEQUENCE</scope>
</reference>
<evidence type="ECO:0000313" key="2">
    <source>
        <dbReference type="EMBL" id="CAN63056.1"/>
    </source>
</evidence>
<accession>A5B1F2</accession>
<dbReference type="AlphaFoldDB" id="A5B1F2"/>
<name>A5B1F2_VITVI</name>
<gene>
    <name evidence="2" type="ORF">VITISV_034231</name>
</gene>
<dbReference type="EMBL" id="AM443272">
    <property type="protein sequence ID" value="CAN63056.1"/>
    <property type="molecule type" value="Genomic_DNA"/>
</dbReference>
<organism evidence="2">
    <name type="scientific">Vitis vinifera</name>
    <name type="common">Grape</name>
    <dbReference type="NCBI Taxonomy" id="29760"/>
    <lineage>
        <taxon>Eukaryota</taxon>
        <taxon>Viridiplantae</taxon>
        <taxon>Streptophyta</taxon>
        <taxon>Embryophyta</taxon>
        <taxon>Tracheophyta</taxon>
        <taxon>Spermatophyta</taxon>
        <taxon>Magnoliopsida</taxon>
        <taxon>eudicotyledons</taxon>
        <taxon>Gunneridae</taxon>
        <taxon>Pentapetalae</taxon>
        <taxon>rosids</taxon>
        <taxon>Vitales</taxon>
        <taxon>Vitaceae</taxon>
        <taxon>Viteae</taxon>
        <taxon>Vitis</taxon>
    </lineage>
</organism>
<sequence length="97" mass="10794">MARTRGAKSSSHSSRKRVLREAPVQGPTSEPPRPEAASLPAKPAPQKPPARRYLTRSGGHPLQKKARVESSDLRQRRHLIHAQLVSQLIRVQLVLLD</sequence>
<feature type="region of interest" description="Disordered" evidence="1">
    <location>
        <begin position="1"/>
        <end position="72"/>
    </location>
</feature>
<evidence type="ECO:0000256" key="1">
    <source>
        <dbReference type="SAM" id="MobiDB-lite"/>
    </source>
</evidence>